<keyword evidence="5 9" id="KW-0067">ATP-binding</keyword>
<dbReference type="InterPro" id="IPR014729">
    <property type="entry name" value="Rossmann-like_a/b/a_fold"/>
</dbReference>
<organism evidence="14 15">
    <name type="scientific">Helicobacter trogontum</name>
    <dbReference type="NCBI Taxonomy" id="50960"/>
    <lineage>
        <taxon>Bacteria</taxon>
        <taxon>Pseudomonadati</taxon>
        <taxon>Campylobacterota</taxon>
        <taxon>Epsilonproteobacteria</taxon>
        <taxon>Campylobacterales</taxon>
        <taxon>Helicobacteraceae</taxon>
        <taxon>Helicobacter</taxon>
    </lineage>
</organism>
<dbReference type="GO" id="GO:0004823">
    <property type="term" value="F:leucine-tRNA ligase activity"/>
    <property type="evidence" value="ECO:0007669"/>
    <property type="project" value="UniProtKB-UniRule"/>
</dbReference>
<evidence type="ECO:0000256" key="5">
    <source>
        <dbReference type="ARBA" id="ARBA00022840"/>
    </source>
</evidence>
<dbReference type="AlphaFoldDB" id="A0A4U8SC55"/>
<evidence type="ECO:0000256" key="4">
    <source>
        <dbReference type="ARBA" id="ARBA00022741"/>
    </source>
</evidence>
<keyword evidence="2 9" id="KW-0963">Cytoplasm</keyword>
<dbReference type="Pfam" id="PF09334">
    <property type="entry name" value="tRNA-synt_1g"/>
    <property type="match status" value="1"/>
</dbReference>
<comment type="catalytic activity">
    <reaction evidence="8 9">
        <text>tRNA(Leu) + L-leucine + ATP = L-leucyl-tRNA(Leu) + AMP + diphosphate</text>
        <dbReference type="Rhea" id="RHEA:11688"/>
        <dbReference type="Rhea" id="RHEA-COMP:9613"/>
        <dbReference type="Rhea" id="RHEA-COMP:9622"/>
        <dbReference type="ChEBI" id="CHEBI:30616"/>
        <dbReference type="ChEBI" id="CHEBI:33019"/>
        <dbReference type="ChEBI" id="CHEBI:57427"/>
        <dbReference type="ChEBI" id="CHEBI:78442"/>
        <dbReference type="ChEBI" id="CHEBI:78494"/>
        <dbReference type="ChEBI" id="CHEBI:456215"/>
        <dbReference type="EC" id="6.1.1.4"/>
    </reaction>
</comment>
<sequence length="818" mass="93519">MKHENYNPAAVESKWQQIWQDSGVFEPSNDFSKPKKYILSMFPYPSGAIHMGHVRNYCIGDAMARYYRMYGYNVLHPIGFDAFGMPAENAAIKHKVHPKNWTYSNMEVMLKELQTMGLSFSKERVLETCDPLYSKYEQEFFIKAWQKGLVYRKKAFLNWCPNDLTVLANEQVIDGKCWRCDTPVVQKEMYQYYLKITDYAEELLKDLETLEGKWPPQVLSMQRNWIGKSSGLSFSFELCEDSKVLLDSKITTLDVYTTRADTIYGVSYCVIAPEHGIVDLLIKKNILTQDDVNTIQSIRNQAEKERSKADKIGIALPIFVLHPLTQQKIPVWISNFVLMSYGSGAVMSVPSHDERDFEFAKKYNLALLPVIESNGENDGINKPNTEDGILYNSDVFSGLNSKEAREKIIALFEEKGIGKKTINYKLRDWGISRQRYWGTPIPLIHCPQCGVVESSTLPVELPNDIEITGEGNPLEKHATWKYTKCPKCGADSVRETDTMDTFVESSWYFLHYTTPKQLRKTQAFCKESLQYFMEVDEYIGGIEHAILHLLYARFYTKMLRDLGYISFSEPFSHLLTQGMVLKDGVKMSKSLGNVVEPRHIIDTYGADTARLFILFAAPSASALDWNDNSVVGCYKFICRLIDRKVRVAKVDTLPKIDTQTLNKDSKNARLKVYEALQKQQNIFNKKIEGYPFNVVIAACMEAHNALCAQDDDMVFTEGYFILLHILENFIPHIASELSQELFNLANFAPIRIDNDAFKQDEITYVISVNGKKRAEVVMPTTATKEEVISMAKSAAEKWLDGAIKKEIFVPNKLVNFVM</sequence>
<dbReference type="OrthoDB" id="9810365at2"/>
<dbReference type="PROSITE" id="PS00178">
    <property type="entry name" value="AA_TRNA_LIGASE_I"/>
    <property type="match status" value="1"/>
</dbReference>
<feature type="short sequence motif" description="'HIGH' region" evidence="9">
    <location>
        <begin position="43"/>
        <end position="53"/>
    </location>
</feature>
<feature type="binding site" evidence="9">
    <location>
        <position position="589"/>
    </location>
    <ligand>
        <name>ATP</name>
        <dbReference type="ChEBI" id="CHEBI:30616"/>
    </ligand>
</feature>
<dbReference type="PANTHER" id="PTHR43740:SF2">
    <property type="entry name" value="LEUCINE--TRNA LIGASE, MITOCHONDRIAL"/>
    <property type="match status" value="1"/>
</dbReference>
<dbReference type="Gene3D" id="3.40.50.620">
    <property type="entry name" value="HUPs"/>
    <property type="match status" value="2"/>
</dbReference>
<dbReference type="EC" id="6.1.1.4" evidence="9"/>
<dbReference type="InterPro" id="IPR002300">
    <property type="entry name" value="aa-tRNA-synth_Ia"/>
</dbReference>
<dbReference type="Pfam" id="PF13603">
    <property type="entry name" value="tRNA-synt_1_2"/>
    <property type="match status" value="1"/>
</dbReference>
<protein>
    <recommendedName>
        <fullName evidence="9">Leucine--tRNA ligase</fullName>
        <ecNumber evidence="9">6.1.1.4</ecNumber>
    </recommendedName>
    <alternativeName>
        <fullName evidence="9">Leucyl-tRNA synthetase</fullName>
        <shortName evidence="9">LeuRS</shortName>
    </alternativeName>
</protein>
<dbReference type="NCBIfam" id="TIGR00396">
    <property type="entry name" value="leuS_bact"/>
    <property type="match status" value="1"/>
</dbReference>
<dbReference type="InterPro" id="IPR009008">
    <property type="entry name" value="Val/Leu/Ile-tRNA-synth_edit"/>
</dbReference>
<proteinExistence type="inferred from homology"/>
<dbReference type="PANTHER" id="PTHR43740">
    <property type="entry name" value="LEUCYL-TRNA SYNTHETASE"/>
    <property type="match status" value="1"/>
</dbReference>
<dbReference type="Gene3D" id="1.10.730.10">
    <property type="entry name" value="Isoleucyl-tRNA Synthetase, Domain 1"/>
    <property type="match status" value="2"/>
</dbReference>
<evidence type="ECO:0000256" key="6">
    <source>
        <dbReference type="ARBA" id="ARBA00022917"/>
    </source>
</evidence>
<dbReference type="Proteomes" id="UP000029878">
    <property type="component" value="Unassembled WGS sequence"/>
</dbReference>
<dbReference type="RefSeq" id="WP_034344278.1">
    <property type="nucleotide sequence ID" value="NZ_FZNG01000025.1"/>
</dbReference>
<evidence type="ECO:0000256" key="2">
    <source>
        <dbReference type="ARBA" id="ARBA00022490"/>
    </source>
</evidence>
<evidence type="ECO:0000256" key="1">
    <source>
        <dbReference type="ARBA" id="ARBA00005594"/>
    </source>
</evidence>
<dbReference type="InterPro" id="IPR015413">
    <property type="entry name" value="Methionyl/Leucyl_tRNA_Synth"/>
</dbReference>
<comment type="caution">
    <text evidence="14">The sequence shown here is derived from an EMBL/GenBank/DDBJ whole genome shotgun (WGS) entry which is preliminary data.</text>
</comment>
<comment type="subcellular location">
    <subcellularLocation>
        <location evidence="9">Cytoplasm</location>
    </subcellularLocation>
</comment>
<dbReference type="FunFam" id="1.10.730.10:FF:000002">
    <property type="entry name" value="Leucine--tRNA ligase"/>
    <property type="match status" value="1"/>
</dbReference>
<dbReference type="GO" id="GO:0005524">
    <property type="term" value="F:ATP binding"/>
    <property type="evidence" value="ECO:0007669"/>
    <property type="project" value="UniProtKB-UniRule"/>
</dbReference>
<evidence type="ECO:0000256" key="7">
    <source>
        <dbReference type="ARBA" id="ARBA00023146"/>
    </source>
</evidence>
<evidence type="ECO:0000259" key="12">
    <source>
        <dbReference type="Pfam" id="PF09334"/>
    </source>
</evidence>
<keyword evidence="6 9" id="KW-0648">Protein biosynthesis</keyword>
<accession>A0A4U8SC55</accession>
<feature type="domain" description="Leucyl-tRNA synthetase editing" evidence="13">
    <location>
        <begin position="223"/>
        <end position="410"/>
    </location>
</feature>
<evidence type="ECO:0000256" key="3">
    <source>
        <dbReference type="ARBA" id="ARBA00022598"/>
    </source>
</evidence>
<dbReference type="Pfam" id="PF00133">
    <property type="entry name" value="tRNA-synt_1"/>
    <property type="match status" value="1"/>
</dbReference>
<dbReference type="InterPro" id="IPR009080">
    <property type="entry name" value="tRNAsynth_Ia_anticodon-bd"/>
</dbReference>
<dbReference type="InterPro" id="IPR001412">
    <property type="entry name" value="aa-tRNA-synth_I_CS"/>
</dbReference>
<dbReference type="InterPro" id="IPR002302">
    <property type="entry name" value="Leu-tRNA-ligase"/>
</dbReference>
<evidence type="ECO:0000313" key="15">
    <source>
        <dbReference type="Proteomes" id="UP000029878"/>
    </source>
</evidence>
<name>A0A4U8SC55_9HELI</name>
<dbReference type="SUPFAM" id="SSF50677">
    <property type="entry name" value="ValRS/IleRS/LeuRS editing domain"/>
    <property type="match status" value="1"/>
</dbReference>
<dbReference type="Gene3D" id="3.10.20.590">
    <property type="match status" value="1"/>
</dbReference>
<dbReference type="SUPFAM" id="SSF47323">
    <property type="entry name" value="Anticodon-binding domain of a subclass of class I aminoacyl-tRNA synthetases"/>
    <property type="match status" value="1"/>
</dbReference>
<keyword evidence="3 9" id="KW-0436">Ligase</keyword>
<dbReference type="GO" id="GO:0002161">
    <property type="term" value="F:aminoacyl-tRNA deacylase activity"/>
    <property type="evidence" value="ECO:0007669"/>
    <property type="project" value="InterPro"/>
</dbReference>
<dbReference type="InterPro" id="IPR025709">
    <property type="entry name" value="Leu_tRNA-synth_edit"/>
</dbReference>
<feature type="domain" description="Aminoacyl-tRNA synthetase class Ia" evidence="11">
    <location>
        <begin position="426"/>
        <end position="624"/>
    </location>
</feature>
<feature type="domain" description="Methionyl/Leucyl tRNA synthetase" evidence="12">
    <location>
        <begin position="37"/>
        <end position="181"/>
    </location>
</feature>
<keyword evidence="4 9" id="KW-0547">Nucleotide-binding</keyword>
<reference evidence="14 15" key="1">
    <citation type="journal article" date="2014" name="Genome Announc.">
        <title>Draft genome sequences of eight enterohepatic helicobacter species isolated from both laboratory and wild rodents.</title>
        <authorList>
            <person name="Sheh A."/>
            <person name="Shen Z."/>
            <person name="Fox J.G."/>
        </authorList>
    </citation>
    <scope>NUCLEOTIDE SEQUENCE [LARGE SCALE GENOMIC DNA]</scope>
    <source>
        <strain evidence="14 15">ATCC 700114</strain>
    </source>
</reference>
<evidence type="ECO:0000259" key="11">
    <source>
        <dbReference type="Pfam" id="PF00133"/>
    </source>
</evidence>
<evidence type="ECO:0000256" key="9">
    <source>
        <dbReference type="HAMAP-Rule" id="MF_00049"/>
    </source>
</evidence>
<evidence type="ECO:0000259" key="13">
    <source>
        <dbReference type="Pfam" id="PF13603"/>
    </source>
</evidence>
<keyword evidence="7 9" id="KW-0030">Aminoacyl-tRNA synthetase</keyword>
<dbReference type="FunFam" id="3.40.50.620:FF:000003">
    <property type="entry name" value="Leucine--tRNA ligase"/>
    <property type="match status" value="1"/>
</dbReference>
<evidence type="ECO:0000313" key="14">
    <source>
        <dbReference type="EMBL" id="TLD83708.1"/>
    </source>
</evidence>
<dbReference type="GO" id="GO:0005829">
    <property type="term" value="C:cytosol"/>
    <property type="evidence" value="ECO:0007669"/>
    <property type="project" value="TreeGrafter"/>
</dbReference>
<feature type="short sequence motif" description="'KMSKS' region" evidence="9">
    <location>
        <begin position="586"/>
        <end position="590"/>
    </location>
</feature>
<gene>
    <name evidence="9" type="primary">leuS</name>
    <name evidence="14" type="ORF">LS81_003970</name>
</gene>
<dbReference type="GO" id="GO:0006429">
    <property type="term" value="P:leucyl-tRNA aminoacylation"/>
    <property type="evidence" value="ECO:0007669"/>
    <property type="project" value="UniProtKB-UniRule"/>
</dbReference>
<dbReference type="SUPFAM" id="SSF52374">
    <property type="entry name" value="Nucleotidylyl transferase"/>
    <property type="match status" value="1"/>
</dbReference>
<dbReference type="PRINTS" id="PR00985">
    <property type="entry name" value="TRNASYNTHLEU"/>
</dbReference>
<evidence type="ECO:0000256" key="8">
    <source>
        <dbReference type="ARBA" id="ARBA00047469"/>
    </source>
</evidence>
<evidence type="ECO:0000256" key="10">
    <source>
        <dbReference type="RuleBase" id="RU363035"/>
    </source>
</evidence>
<dbReference type="EMBL" id="JRPL02000006">
    <property type="protein sequence ID" value="TLD83708.1"/>
    <property type="molecule type" value="Genomic_DNA"/>
</dbReference>
<dbReference type="CDD" id="cd00812">
    <property type="entry name" value="LeuRS_core"/>
    <property type="match status" value="1"/>
</dbReference>
<dbReference type="HAMAP" id="MF_00049_B">
    <property type="entry name" value="Leu_tRNA_synth_B"/>
    <property type="match status" value="1"/>
</dbReference>
<comment type="similarity">
    <text evidence="1 9 10">Belongs to the class-I aminoacyl-tRNA synthetase family.</text>
</comment>